<dbReference type="GO" id="GO:0005524">
    <property type="term" value="F:ATP binding"/>
    <property type="evidence" value="ECO:0007669"/>
    <property type="project" value="UniProtKB-KW"/>
</dbReference>
<evidence type="ECO:0000256" key="2">
    <source>
        <dbReference type="ARBA" id="ARBA00004236"/>
    </source>
</evidence>
<evidence type="ECO:0000313" key="16">
    <source>
        <dbReference type="Proteomes" id="UP000547674"/>
    </source>
</evidence>
<dbReference type="CDD" id="cd00075">
    <property type="entry name" value="HATPase"/>
    <property type="match status" value="1"/>
</dbReference>
<accession>A0A7Y2E7H7</accession>
<dbReference type="GO" id="GO:0000155">
    <property type="term" value="F:phosphorelay sensor kinase activity"/>
    <property type="evidence" value="ECO:0007669"/>
    <property type="project" value="InterPro"/>
</dbReference>
<keyword evidence="13" id="KW-1133">Transmembrane helix</keyword>
<evidence type="ECO:0000256" key="10">
    <source>
        <dbReference type="ARBA" id="ARBA00022840"/>
    </source>
</evidence>
<evidence type="ECO:0000259" key="14">
    <source>
        <dbReference type="PROSITE" id="PS50109"/>
    </source>
</evidence>
<dbReference type="InterPro" id="IPR003594">
    <property type="entry name" value="HATPase_dom"/>
</dbReference>
<dbReference type="PANTHER" id="PTHR43711">
    <property type="entry name" value="TWO-COMPONENT HISTIDINE KINASE"/>
    <property type="match status" value="1"/>
</dbReference>
<dbReference type="Gene3D" id="1.10.287.130">
    <property type="match status" value="1"/>
</dbReference>
<dbReference type="AlphaFoldDB" id="A0A7Y2E7H7"/>
<dbReference type="Pfam" id="PF00512">
    <property type="entry name" value="HisKA"/>
    <property type="match status" value="1"/>
</dbReference>
<proteinExistence type="predicted"/>
<keyword evidence="13" id="KW-0812">Transmembrane</keyword>
<evidence type="ECO:0000256" key="8">
    <source>
        <dbReference type="ARBA" id="ARBA00022741"/>
    </source>
</evidence>
<comment type="catalytic activity">
    <reaction evidence="1">
        <text>ATP + protein L-histidine = ADP + protein N-phospho-L-histidine.</text>
        <dbReference type="EC" id="2.7.13.3"/>
    </reaction>
</comment>
<dbReference type="FunFam" id="1.10.287.130:FF:000001">
    <property type="entry name" value="Two-component sensor histidine kinase"/>
    <property type="match status" value="1"/>
</dbReference>
<evidence type="ECO:0000256" key="11">
    <source>
        <dbReference type="ARBA" id="ARBA00023012"/>
    </source>
</evidence>
<evidence type="ECO:0000256" key="5">
    <source>
        <dbReference type="ARBA" id="ARBA00022475"/>
    </source>
</evidence>
<keyword evidence="12 13" id="KW-0472">Membrane</keyword>
<gene>
    <name evidence="15" type="ORF">HKN21_07720</name>
</gene>
<dbReference type="InterPro" id="IPR036890">
    <property type="entry name" value="HATPase_C_sf"/>
</dbReference>
<keyword evidence="7" id="KW-0808">Transferase</keyword>
<dbReference type="CDD" id="cd00082">
    <property type="entry name" value="HisKA"/>
    <property type="match status" value="1"/>
</dbReference>
<evidence type="ECO:0000256" key="12">
    <source>
        <dbReference type="ARBA" id="ARBA00023136"/>
    </source>
</evidence>
<name>A0A7Y2E7H7_UNCEI</name>
<keyword evidence="6" id="KW-0597">Phosphoprotein</keyword>
<dbReference type="InterPro" id="IPR003661">
    <property type="entry name" value="HisK_dim/P_dom"/>
</dbReference>
<feature type="transmembrane region" description="Helical" evidence="13">
    <location>
        <begin position="222"/>
        <end position="242"/>
    </location>
</feature>
<comment type="caution">
    <text evidence="15">The sequence shown here is derived from an EMBL/GenBank/DDBJ whole genome shotgun (WGS) entry which is preliminary data.</text>
</comment>
<evidence type="ECO:0000256" key="9">
    <source>
        <dbReference type="ARBA" id="ARBA00022777"/>
    </source>
</evidence>
<dbReference type="PRINTS" id="PR00344">
    <property type="entry name" value="BCTRLSENSOR"/>
</dbReference>
<dbReference type="GO" id="GO:0045121">
    <property type="term" value="C:membrane raft"/>
    <property type="evidence" value="ECO:0007669"/>
    <property type="project" value="UniProtKB-SubCell"/>
</dbReference>
<dbReference type="GO" id="GO:0005886">
    <property type="term" value="C:plasma membrane"/>
    <property type="evidence" value="ECO:0007669"/>
    <property type="project" value="UniProtKB-SubCell"/>
</dbReference>
<dbReference type="InterPro" id="IPR005467">
    <property type="entry name" value="His_kinase_dom"/>
</dbReference>
<dbReference type="SMART" id="SM00387">
    <property type="entry name" value="HATPase_c"/>
    <property type="match status" value="1"/>
</dbReference>
<keyword evidence="10" id="KW-0067">ATP-binding</keyword>
<keyword evidence="5" id="KW-1003">Cell membrane</keyword>
<organism evidence="15 16">
    <name type="scientific">Eiseniibacteriota bacterium</name>
    <dbReference type="NCBI Taxonomy" id="2212470"/>
    <lineage>
        <taxon>Bacteria</taxon>
        <taxon>Candidatus Eiseniibacteriota</taxon>
    </lineage>
</organism>
<evidence type="ECO:0000256" key="1">
    <source>
        <dbReference type="ARBA" id="ARBA00000085"/>
    </source>
</evidence>
<dbReference type="SMART" id="SM00388">
    <property type="entry name" value="HisKA"/>
    <property type="match status" value="1"/>
</dbReference>
<reference evidence="15 16" key="1">
    <citation type="submission" date="2020-03" db="EMBL/GenBank/DDBJ databases">
        <title>Metabolic flexibility allows generalist bacteria to become dominant in a frequently disturbed ecosystem.</title>
        <authorList>
            <person name="Chen Y.-J."/>
            <person name="Leung P.M."/>
            <person name="Bay S.K."/>
            <person name="Hugenholtz P."/>
            <person name="Kessler A.J."/>
            <person name="Shelley G."/>
            <person name="Waite D.W."/>
            <person name="Cook P.L."/>
            <person name="Greening C."/>
        </authorList>
    </citation>
    <scope>NUCLEOTIDE SEQUENCE [LARGE SCALE GENOMIC DNA]</scope>
    <source>
        <strain evidence="15">SS_bin_28</strain>
    </source>
</reference>
<keyword evidence="11" id="KW-0902">Two-component regulatory system</keyword>
<dbReference type="Gene3D" id="3.30.565.10">
    <property type="entry name" value="Histidine kinase-like ATPase, C-terminal domain"/>
    <property type="match status" value="1"/>
</dbReference>
<evidence type="ECO:0000256" key="6">
    <source>
        <dbReference type="ARBA" id="ARBA00022553"/>
    </source>
</evidence>
<dbReference type="SUPFAM" id="SSF47384">
    <property type="entry name" value="Homodimeric domain of signal transducing histidine kinase"/>
    <property type="match status" value="1"/>
</dbReference>
<dbReference type="PANTHER" id="PTHR43711:SF1">
    <property type="entry name" value="HISTIDINE KINASE 1"/>
    <property type="match status" value="1"/>
</dbReference>
<evidence type="ECO:0000256" key="3">
    <source>
        <dbReference type="ARBA" id="ARBA00004314"/>
    </source>
</evidence>
<feature type="domain" description="Histidine kinase" evidence="14">
    <location>
        <begin position="257"/>
        <end position="475"/>
    </location>
</feature>
<dbReference type="EMBL" id="JABDJR010000305">
    <property type="protein sequence ID" value="NNF06633.1"/>
    <property type="molecule type" value="Genomic_DNA"/>
</dbReference>
<sequence length="482" mass="53987">LEDALFDQEQVNMVAARFVPPENPSQVLEFLNRFQTENPLYNFSFFVVPEGLVYYSDLESEKTAAYRPLPEWIHHRILAGMLRQGNVPSGVQHLNQSDPDHPVQVTYFTIESVDGALLGSAGFIWDLEALASDQEFLQSTLTQKLQDEKNLFRGEFFGSPVNLAILNQNQEAIFSSTEEPPTKFITTIPLDRVLPFYSIGVQLEDDRFESWVNTVVVASSSMIALMFLVIVLALAFSLRYVLREIELAELKSTFVSNVSHELKTPLALIRLFSETLELGRAGSPEKEKEFLSVINKESERLTHLINNVLDVGRIEQGRKTYELAPTQLPELLQETLDAYAFSLKKQGFSVESKIESDMPEVMADREALTQAFINLIENAIKYSNERKSLRVTLQRKNDHAVIAVSDAGIGIPPGDRDRIFDKFYRVERGLVHNVKGSGLGLSLVKHIVDGHGGSIEVESQLHQGSTFSISLPLKSSSSTSPV</sequence>
<dbReference type="InterPro" id="IPR050736">
    <property type="entry name" value="Sensor_HK_Regulatory"/>
</dbReference>
<dbReference type="InterPro" id="IPR036097">
    <property type="entry name" value="HisK_dim/P_sf"/>
</dbReference>
<dbReference type="InterPro" id="IPR004358">
    <property type="entry name" value="Sig_transdc_His_kin-like_C"/>
</dbReference>
<evidence type="ECO:0000313" key="15">
    <source>
        <dbReference type="EMBL" id="NNF06633.1"/>
    </source>
</evidence>
<dbReference type="FunFam" id="3.30.565.10:FF:000023">
    <property type="entry name" value="PAS domain-containing sensor histidine kinase"/>
    <property type="match status" value="1"/>
</dbReference>
<dbReference type="PROSITE" id="PS50109">
    <property type="entry name" value="HIS_KIN"/>
    <property type="match status" value="1"/>
</dbReference>
<dbReference type="SUPFAM" id="SSF55874">
    <property type="entry name" value="ATPase domain of HSP90 chaperone/DNA topoisomerase II/histidine kinase"/>
    <property type="match status" value="1"/>
</dbReference>
<evidence type="ECO:0000256" key="13">
    <source>
        <dbReference type="SAM" id="Phobius"/>
    </source>
</evidence>
<comment type="subcellular location">
    <subcellularLocation>
        <location evidence="2">Cell membrane</location>
    </subcellularLocation>
    <subcellularLocation>
        <location evidence="3">Membrane raft</location>
        <topology evidence="3">Multi-pass membrane protein</topology>
    </subcellularLocation>
</comment>
<dbReference type="Proteomes" id="UP000547674">
    <property type="component" value="Unassembled WGS sequence"/>
</dbReference>
<evidence type="ECO:0000256" key="7">
    <source>
        <dbReference type="ARBA" id="ARBA00022679"/>
    </source>
</evidence>
<keyword evidence="9" id="KW-0418">Kinase</keyword>
<evidence type="ECO:0000256" key="4">
    <source>
        <dbReference type="ARBA" id="ARBA00012438"/>
    </source>
</evidence>
<dbReference type="EC" id="2.7.13.3" evidence="4"/>
<keyword evidence="8" id="KW-0547">Nucleotide-binding</keyword>
<protein>
    <recommendedName>
        <fullName evidence="4">histidine kinase</fullName>
        <ecNumber evidence="4">2.7.13.3</ecNumber>
    </recommendedName>
</protein>
<dbReference type="Pfam" id="PF02518">
    <property type="entry name" value="HATPase_c"/>
    <property type="match status" value="1"/>
</dbReference>
<feature type="non-terminal residue" evidence="15">
    <location>
        <position position="1"/>
    </location>
</feature>